<evidence type="ECO:0000256" key="3">
    <source>
        <dbReference type="ARBA" id="ARBA00022676"/>
    </source>
</evidence>
<feature type="transmembrane region" description="Helical" evidence="8">
    <location>
        <begin position="92"/>
        <end position="114"/>
    </location>
</feature>
<feature type="transmembrane region" description="Helical" evidence="8">
    <location>
        <begin position="180"/>
        <end position="208"/>
    </location>
</feature>
<dbReference type="KEGG" id="pht:BLM14_00305"/>
<keyword evidence="5 8" id="KW-0812">Transmembrane</keyword>
<dbReference type="PANTHER" id="PTHR33908">
    <property type="entry name" value="MANNOSYLTRANSFERASE YKCB-RELATED"/>
    <property type="match status" value="1"/>
</dbReference>
<organism evidence="10 11">
    <name type="scientific">Phyllobacterium zundukense</name>
    <dbReference type="NCBI Taxonomy" id="1867719"/>
    <lineage>
        <taxon>Bacteria</taxon>
        <taxon>Pseudomonadati</taxon>
        <taxon>Pseudomonadota</taxon>
        <taxon>Alphaproteobacteria</taxon>
        <taxon>Hyphomicrobiales</taxon>
        <taxon>Phyllobacteriaceae</taxon>
        <taxon>Phyllobacterium</taxon>
    </lineage>
</organism>
<feature type="transmembrane region" description="Helical" evidence="8">
    <location>
        <begin position="268"/>
        <end position="293"/>
    </location>
</feature>
<feature type="transmembrane region" description="Helical" evidence="8">
    <location>
        <begin position="37"/>
        <end position="55"/>
    </location>
</feature>
<proteinExistence type="predicted"/>
<evidence type="ECO:0000256" key="2">
    <source>
        <dbReference type="ARBA" id="ARBA00022475"/>
    </source>
</evidence>
<dbReference type="InterPro" id="IPR038731">
    <property type="entry name" value="RgtA/B/C-like"/>
</dbReference>
<comment type="caution">
    <text evidence="10">The sequence shown here is derived from an EMBL/GenBank/DDBJ whole genome shotgun (WGS) entry which is preliminary data.</text>
</comment>
<name>A0A2N9VX01_9HYPH</name>
<feature type="transmembrane region" description="Helical" evidence="8">
    <location>
        <begin position="313"/>
        <end position="334"/>
    </location>
</feature>
<dbReference type="Proteomes" id="UP000232163">
    <property type="component" value="Unassembled WGS sequence"/>
</dbReference>
<keyword evidence="3" id="KW-0328">Glycosyltransferase</keyword>
<feature type="transmembrane region" description="Helical" evidence="8">
    <location>
        <begin position="220"/>
        <end position="247"/>
    </location>
</feature>
<keyword evidence="11" id="KW-1185">Reference proteome</keyword>
<keyword evidence="7 8" id="KW-0472">Membrane</keyword>
<evidence type="ECO:0000313" key="10">
    <source>
        <dbReference type="EMBL" id="PIO44019.1"/>
    </source>
</evidence>
<dbReference type="EMBL" id="MZMT01000035">
    <property type="protein sequence ID" value="PIO44019.1"/>
    <property type="molecule type" value="Genomic_DNA"/>
</dbReference>
<feature type="domain" description="Glycosyltransferase RgtA/B/C/D-like" evidence="9">
    <location>
        <begin position="75"/>
        <end position="236"/>
    </location>
</feature>
<feature type="transmembrane region" description="Helical" evidence="8">
    <location>
        <begin position="367"/>
        <end position="387"/>
    </location>
</feature>
<evidence type="ECO:0000313" key="11">
    <source>
        <dbReference type="Proteomes" id="UP000232163"/>
    </source>
</evidence>
<dbReference type="InterPro" id="IPR050297">
    <property type="entry name" value="LipidA_mod_glycosyltrf_83"/>
</dbReference>
<dbReference type="GO" id="GO:0016763">
    <property type="term" value="F:pentosyltransferase activity"/>
    <property type="evidence" value="ECO:0007669"/>
    <property type="project" value="TreeGrafter"/>
</dbReference>
<evidence type="ECO:0000256" key="8">
    <source>
        <dbReference type="SAM" id="Phobius"/>
    </source>
</evidence>
<dbReference type="PANTHER" id="PTHR33908:SF11">
    <property type="entry name" value="MEMBRANE PROTEIN"/>
    <property type="match status" value="1"/>
</dbReference>
<comment type="subcellular location">
    <subcellularLocation>
        <location evidence="1">Cell membrane</location>
        <topology evidence="1">Multi-pass membrane protein</topology>
    </subcellularLocation>
</comment>
<evidence type="ECO:0000256" key="6">
    <source>
        <dbReference type="ARBA" id="ARBA00022989"/>
    </source>
</evidence>
<feature type="transmembrane region" description="Helical" evidence="8">
    <location>
        <begin position="341"/>
        <end position="361"/>
    </location>
</feature>
<feature type="transmembrane region" description="Helical" evidence="8">
    <location>
        <begin position="126"/>
        <end position="145"/>
    </location>
</feature>
<dbReference type="GO" id="GO:0005886">
    <property type="term" value="C:plasma membrane"/>
    <property type="evidence" value="ECO:0007669"/>
    <property type="project" value="UniProtKB-SubCell"/>
</dbReference>
<dbReference type="GO" id="GO:0009103">
    <property type="term" value="P:lipopolysaccharide biosynthetic process"/>
    <property type="evidence" value="ECO:0007669"/>
    <property type="project" value="UniProtKB-ARBA"/>
</dbReference>
<sequence>MTRSARPKVFWRNFSSALLDGPAINWTSLARRAPRAIIAYVAILIALRLSLSPFMEIDEAQFVGEVGFAWNYGNSHPPLYNWLVRLALELTGWNWVLAVALVRLSLLGLYHWLCFDSARRLGGGRAGILALAASALLPQIVWMSIQTTAHTILVIVASVGIIHSLALMRSGKGIGAYVWFGIWTAVGALAKYNFFIFLTSFLIAAWMTKSIRRQLFRRPIWISIAIFVAAFTPVVIASLNAPLAATAGRMAKLSNAIGYLESLDLPHLGIDGLLSLLISTFLWSGPAVIVFLIGQVRDHPRPAPDGDADVRKVLLRTVLIGLAAFAVLVFAADYHSVAERYMAPILAPTAILIALYLPQILGARNLLAISGALYLVAPVAVAGIALFGTERFNFPFDAVSLAIRAQNPSPARIVSNRQDDAANVAALLHWPPERGGAQDIVLVWQGGDAPGDNALSHLPEDAEPIGPVTRVTAPTRNQSGKLRTFSFQRYSSQLPLPDQSSGG</sequence>
<dbReference type="Pfam" id="PF13231">
    <property type="entry name" value="PMT_2"/>
    <property type="match status" value="1"/>
</dbReference>
<protein>
    <recommendedName>
        <fullName evidence="9">Glycosyltransferase RgtA/B/C/D-like domain-containing protein</fullName>
    </recommendedName>
</protein>
<keyword evidence="4" id="KW-0808">Transferase</keyword>
<evidence type="ECO:0000256" key="4">
    <source>
        <dbReference type="ARBA" id="ARBA00022679"/>
    </source>
</evidence>
<reference evidence="11" key="1">
    <citation type="journal article" date="2017" name="Int J Environ Stud">
        <title>Does the Miocene-Pliocene relict legume Oxytropis triphylla form nitrogen-fixing nodules with a combination of bacterial strains?</title>
        <authorList>
            <person name="Safronova V."/>
            <person name="Belimov A."/>
            <person name="Sazanova A."/>
            <person name="Kuznetsova I."/>
            <person name="Popova J."/>
            <person name="Andronov E."/>
            <person name="Verkhozina A."/>
            <person name="Tikhonovich I."/>
        </authorList>
    </citation>
    <scope>NUCLEOTIDE SEQUENCE [LARGE SCALE GENOMIC DNA]</scope>
    <source>
        <strain evidence="11">Tri-38</strain>
    </source>
</reference>
<keyword evidence="6 8" id="KW-1133">Transmembrane helix</keyword>
<evidence type="ECO:0000256" key="5">
    <source>
        <dbReference type="ARBA" id="ARBA00022692"/>
    </source>
</evidence>
<accession>A0A2N9VX01</accession>
<dbReference type="AlphaFoldDB" id="A0A2N9VX01"/>
<evidence type="ECO:0000256" key="1">
    <source>
        <dbReference type="ARBA" id="ARBA00004651"/>
    </source>
</evidence>
<gene>
    <name evidence="10" type="ORF">B5P45_15775</name>
</gene>
<evidence type="ECO:0000259" key="9">
    <source>
        <dbReference type="Pfam" id="PF13231"/>
    </source>
</evidence>
<evidence type="ECO:0000256" key="7">
    <source>
        <dbReference type="ARBA" id="ARBA00023136"/>
    </source>
</evidence>
<keyword evidence="2" id="KW-1003">Cell membrane</keyword>